<keyword evidence="1" id="KW-0732">Signal</keyword>
<organism evidence="2 3">
    <name type="scientific">Deinococcus antarcticus</name>
    <dbReference type="NCBI Taxonomy" id="1298767"/>
    <lineage>
        <taxon>Bacteria</taxon>
        <taxon>Thermotogati</taxon>
        <taxon>Deinococcota</taxon>
        <taxon>Deinococci</taxon>
        <taxon>Deinococcales</taxon>
        <taxon>Deinococcaceae</taxon>
        <taxon>Deinococcus</taxon>
    </lineage>
</organism>
<evidence type="ECO:0000313" key="3">
    <source>
        <dbReference type="Proteomes" id="UP001595748"/>
    </source>
</evidence>
<sequence length="130" mass="13701">MKKSLPFLPALASLTLLSCTMTGATSEVSATQSYGVGCVPVINAVAAAAGDMPIPDADFRGVNYRFANRASTELTLYARSNGTPRETWSAWTCVENSGKVTLNVKTSGLSATSANKLHAQFFSALNLPRP</sequence>
<protein>
    <recommendedName>
        <fullName evidence="4">Lipoprotein</fullName>
    </recommendedName>
</protein>
<dbReference type="Proteomes" id="UP001595748">
    <property type="component" value="Unassembled WGS sequence"/>
</dbReference>
<proteinExistence type="predicted"/>
<gene>
    <name evidence="2" type="ORF">ACFOPQ_08405</name>
</gene>
<dbReference type="PROSITE" id="PS51257">
    <property type="entry name" value="PROKAR_LIPOPROTEIN"/>
    <property type="match status" value="1"/>
</dbReference>
<keyword evidence="3" id="KW-1185">Reference proteome</keyword>
<name>A0ABV8A518_9DEIO</name>
<evidence type="ECO:0008006" key="4">
    <source>
        <dbReference type="Google" id="ProtNLM"/>
    </source>
</evidence>
<evidence type="ECO:0000256" key="1">
    <source>
        <dbReference type="SAM" id="SignalP"/>
    </source>
</evidence>
<feature type="signal peptide" evidence="1">
    <location>
        <begin position="1"/>
        <end position="18"/>
    </location>
</feature>
<feature type="chain" id="PRO_5046909910" description="Lipoprotein" evidence="1">
    <location>
        <begin position="19"/>
        <end position="130"/>
    </location>
</feature>
<evidence type="ECO:0000313" key="2">
    <source>
        <dbReference type="EMBL" id="MFC3860784.1"/>
    </source>
</evidence>
<comment type="caution">
    <text evidence="2">The sequence shown here is derived from an EMBL/GenBank/DDBJ whole genome shotgun (WGS) entry which is preliminary data.</text>
</comment>
<dbReference type="RefSeq" id="WP_380077050.1">
    <property type="nucleotide sequence ID" value="NZ_JBHRZF010000095.1"/>
</dbReference>
<reference evidence="3" key="1">
    <citation type="journal article" date="2019" name="Int. J. Syst. Evol. Microbiol.">
        <title>The Global Catalogue of Microorganisms (GCM) 10K type strain sequencing project: providing services to taxonomists for standard genome sequencing and annotation.</title>
        <authorList>
            <consortium name="The Broad Institute Genomics Platform"/>
            <consortium name="The Broad Institute Genome Sequencing Center for Infectious Disease"/>
            <person name="Wu L."/>
            <person name="Ma J."/>
        </authorList>
    </citation>
    <scope>NUCLEOTIDE SEQUENCE [LARGE SCALE GENOMIC DNA]</scope>
    <source>
        <strain evidence="3">CCTCC AB 2013263</strain>
    </source>
</reference>
<accession>A0ABV8A518</accession>
<dbReference type="EMBL" id="JBHRZF010000095">
    <property type="protein sequence ID" value="MFC3860784.1"/>
    <property type="molecule type" value="Genomic_DNA"/>
</dbReference>